<dbReference type="Pfam" id="PF00156">
    <property type="entry name" value="Pribosyltran"/>
    <property type="match status" value="1"/>
</dbReference>
<dbReference type="Proteomes" id="UP001156140">
    <property type="component" value="Unassembled WGS sequence"/>
</dbReference>
<comment type="caution">
    <text evidence="2">The sequence shown here is derived from an EMBL/GenBank/DDBJ whole genome shotgun (WGS) entry which is preliminary data.</text>
</comment>
<evidence type="ECO:0000313" key="3">
    <source>
        <dbReference type="Proteomes" id="UP001156140"/>
    </source>
</evidence>
<proteinExistence type="predicted"/>
<keyword evidence="2" id="KW-0328">Glycosyltransferase</keyword>
<organism evidence="2 3">
    <name type="scientific">Paradevosia shaoguanensis</name>
    <dbReference type="NCBI Taxonomy" id="1335043"/>
    <lineage>
        <taxon>Bacteria</taxon>
        <taxon>Pseudomonadati</taxon>
        <taxon>Pseudomonadota</taxon>
        <taxon>Alphaproteobacteria</taxon>
        <taxon>Hyphomicrobiales</taxon>
        <taxon>Devosiaceae</taxon>
        <taxon>Paradevosia</taxon>
    </lineage>
</organism>
<dbReference type="RefSeq" id="WP_281736978.1">
    <property type="nucleotide sequence ID" value="NZ_JAKETQ010000003.1"/>
</dbReference>
<dbReference type="CDD" id="cd06223">
    <property type="entry name" value="PRTases_typeI"/>
    <property type="match status" value="1"/>
</dbReference>
<dbReference type="AlphaFoldDB" id="A0AA41UI44"/>
<dbReference type="SUPFAM" id="SSF53271">
    <property type="entry name" value="PRTase-like"/>
    <property type="match status" value="1"/>
</dbReference>
<dbReference type="GO" id="GO:0016757">
    <property type="term" value="F:glycosyltransferase activity"/>
    <property type="evidence" value="ECO:0007669"/>
    <property type="project" value="UniProtKB-KW"/>
</dbReference>
<dbReference type="Gene3D" id="3.40.50.2020">
    <property type="match status" value="1"/>
</dbReference>
<keyword evidence="3" id="KW-1185">Reference proteome</keyword>
<protein>
    <submittedName>
        <fullName evidence="2">Phosphoribosyltransferase</fullName>
    </submittedName>
</protein>
<dbReference type="EMBL" id="JALAZD010000003">
    <property type="protein sequence ID" value="MCI0128981.1"/>
    <property type="molecule type" value="Genomic_DNA"/>
</dbReference>
<gene>
    <name evidence="2" type="ORF">ML536_19275</name>
</gene>
<name>A0AA41UI44_9HYPH</name>
<dbReference type="Gene3D" id="3.30.1310.20">
    <property type="entry name" value="PRTase-like"/>
    <property type="match status" value="1"/>
</dbReference>
<dbReference type="InterPro" id="IPR029057">
    <property type="entry name" value="PRTase-like"/>
</dbReference>
<feature type="domain" description="Phosphoribosyltransferase" evidence="1">
    <location>
        <begin position="15"/>
        <end position="170"/>
    </location>
</feature>
<reference evidence="2" key="1">
    <citation type="submission" date="2022-03" db="EMBL/GenBank/DDBJ databases">
        <title>The complete genome sequence of a Methyloterrigena soli.</title>
        <authorList>
            <person name="Zi Z."/>
        </authorList>
    </citation>
    <scope>NUCLEOTIDE SEQUENCE</scope>
    <source>
        <strain evidence="2">M48</strain>
    </source>
</reference>
<dbReference type="InterPro" id="IPR000836">
    <property type="entry name" value="PRTase_dom"/>
</dbReference>
<keyword evidence="2" id="KW-0808">Transferase</keyword>
<evidence type="ECO:0000259" key="1">
    <source>
        <dbReference type="Pfam" id="PF00156"/>
    </source>
</evidence>
<accession>A0AA41UI44</accession>
<evidence type="ECO:0000313" key="2">
    <source>
        <dbReference type="EMBL" id="MCI0128981.1"/>
    </source>
</evidence>
<sequence>MAGGGHPFRDRRDAGRRLAAALMRFKSADPVVLALPRGGVPVGHEVATALVAPLDVLIVRKIGAPGHEELGLGALVEGDPPQIVLNDEVMAAVSPSGAHLETERMRELGEMNRRRKLYRGDRALPPLAGRTVILVDDGIATGGTVRAALRGLEASGAKTVVLAVPVAPADVLAALRPLAGEVVCLETPYPFNSVGEHYQDFPQTSDEEVIALLAEHGGAGGAAS</sequence>